<comment type="similarity">
    <text evidence="2 6">Belongs to the enoyl-CoA hydratase/isomerase family.</text>
</comment>
<gene>
    <name evidence="7" type="ORF">KCG35_00670</name>
</gene>
<organism evidence="7 8">
    <name type="scientific">Zooshikella harenae</name>
    <dbReference type="NCBI Taxonomy" id="2827238"/>
    <lineage>
        <taxon>Bacteria</taxon>
        <taxon>Pseudomonadati</taxon>
        <taxon>Pseudomonadota</taxon>
        <taxon>Gammaproteobacteria</taxon>
        <taxon>Oceanospirillales</taxon>
        <taxon>Zooshikellaceae</taxon>
        <taxon>Zooshikella</taxon>
    </lineage>
</organism>
<dbReference type="SUPFAM" id="SSF52096">
    <property type="entry name" value="ClpP/crotonase"/>
    <property type="match status" value="1"/>
</dbReference>
<proteinExistence type="inferred from homology"/>
<evidence type="ECO:0000313" key="7">
    <source>
        <dbReference type="EMBL" id="MBU2709563.1"/>
    </source>
</evidence>
<dbReference type="Pfam" id="PF00378">
    <property type="entry name" value="ECH_1"/>
    <property type="match status" value="1"/>
</dbReference>
<comment type="caution">
    <text evidence="7">The sequence shown here is derived from an EMBL/GenBank/DDBJ whole genome shotgun (WGS) entry which is preliminary data.</text>
</comment>
<keyword evidence="4" id="KW-0443">Lipid metabolism</keyword>
<accession>A0ABS5Z727</accession>
<dbReference type="CDD" id="cd06558">
    <property type="entry name" value="crotonase-like"/>
    <property type="match status" value="1"/>
</dbReference>
<keyword evidence="5" id="KW-0413">Isomerase</keyword>
<dbReference type="InterPro" id="IPR001753">
    <property type="entry name" value="Enoyl-CoA_hydra/iso"/>
</dbReference>
<evidence type="ECO:0000256" key="3">
    <source>
        <dbReference type="ARBA" id="ARBA00022832"/>
    </source>
</evidence>
<protein>
    <submittedName>
        <fullName evidence="7">Crotonase/enoyl-CoA hydratase family protein</fullName>
    </submittedName>
</protein>
<evidence type="ECO:0000256" key="5">
    <source>
        <dbReference type="ARBA" id="ARBA00023235"/>
    </source>
</evidence>
<dbReference type="PANTHER" id="PTHR43149:SF1">
    <property type="entry name" value="DELTA(3,5)-DELTA(2,4)-DIENOYL-COA ISOMERASE, MITOCHONDRIAL"/>
    <property type="match status" value="1"/>
</dbReference>
<dbReference type="PANTHER" id="PTHR43149">
    <property type="entry name" value="ENOYL-COA HYDRATASE"/>
    <property type="match status" value="1"/>
</dbReference>
<dbReference type="InterPro" id="IPR018376">
    <property type="entry name" value="Enoyl-CoA_hyd/isom_CS"/>
</dbReference>
<evidence type="ECO:0000313" key="8">
    <source>
        <dbReference type="Proteomes" id="UP000690515"/>
    </source>
</evidence>
<dbReference type="InterPro" id="IPR045002">
    <property type="entry name" value="Ech1-like"/>
</dbReference>
<reference evidence="7 8" key="1">
    <citation type="submission" date="2021-04" db="EMBL/GenBank/DDBJ databases">
        <authorList>
            <person name="Pira H."/>
            <person name="Risdian C."/>
            <person name="Wink J."/>
        </authorList>
    </citation>
    <scope>NUCLEOTIDE SEQUENCE [LARGE SCALE GENOMIC DNA]</scope>
    <source>
        <strain evidence="7 8">WH53</strain>
    </source>
</reference>
<keyword evidence="3" id="KW-0276">Fatty acid metabolism</keyword>
<dbReference type="Proteomes" id="UP000690515">
    <property type="component" value="Unassembled WGS sequence"/>
</dbReference>
<dbReference type="Gene3D" id="1.10.12.10">
    <property type="entry name" value="Lyase 2-enoyl-coa Hydratase, Chain A, domain 2"/>
    <property type="match status" value="1"/>
</dbReference>
<evidence type="ECO:0000256" key="1">
    <source>
        <dbReference type="ARBA" id="ARBA00005005"/>
    </source>
</evidence>
<dbReference type="EMBL" id="JAGSOY010000001">
    <property type="protein sequence ID" value="MBU2709563.1"/>
    <property type="molecule type" value="Genomic_DNA"/>
</dbReference>
<evidence type="ECO:0000256" key="6">
    <source>
        <dbReference type="RuleBase" id="RU003707"/>
    </source>
</evidence>
<keyword evidence="8" id="KW-1185">Reference proteome</keyword>
<dbReference type="InterPro" id="IPR029045">
    <property type="entry name" value="ClpP/crotonase-like_dom_sf"/>
</dbReference>
<dbReference type="PROSITE" id="PS00166">
    <property type="entry name" value="ENOYL_COA_HYDRATASE"/>
    <property type="match status" value="1"/>
</dbReference>
<sequence length="263" mass="29153">MGCIKYEKEGPLAKVGLNRPEKYNGINMAMFNELIATIEEISSDKTIRAVLLYGEGKGFCSGLDFTEVVQQPQNIPYLMNFSDEKIANKAQQVGYAWTELPVPVIAVLHGPVFGGGFQIAMGADIRIASPCAKLSIMEIKWGLIPDMSITTTLPYIASLDVIKELMWTGRKVLAEEAKELGLVTYVDENAMARGLSLAQHICQQSPDAISQSKKMLNEAIQLKHAERLKLEAELQSKVLGKSNQLEAMQANFQKRTANYKDRQ</sequence>
<dbReference type="RefSeq" id="WP_215817729.1">
    <property type="nucleotide sequence ID" value="NZ_JAGSOY010000001.1"/>
</dbReference>
<name>A0ABS5Z727_9GAMM</name>
<dbReference type="Gene3D" id="3.90.226.10">
    <property type="entry name" value="2-enoyl-CoA Hydratase, Chain A, domain 1"/>
    <property type="match status" value="1"/>
</dbReference>
<dbReference type="InterPro" id="IPR014748">
    <property type="entry name" value="Enoyl-CoA_hydra_C"/>
</dbReference>
<evidence type="ECO:0000256" key="4">
    <source>
        <dbReference type="ARBA" id="ARBA00023098"/>
    </source>
</evidence>
<comment type="pathway">
    <text evidence="1">Lipid metabolism; fatty acid beta-oxidation.</text>
</comment>
<dbReference type="NCBIfam" id="NF005699">
    <property type="entry name" value="PRK07509.1"/>
    <property type="match status" value="1"/>
</dbReference>
<evidence type="ECO:0000256" key="2">
    <source>
        <dbReference type="ARBA" id="ARBA00005254"/>
    </source>
</evidence>